<feature type="non-terminal residue" evidence="1">
    <location>
        <position position="310"/>
    </location>
</feature>
<protein>
    <submittedName>
        <fullName evidence="1">21016_t:CDS:1</fullName>
    </submittedName>
</protein>
<gene>
    <name evidence="1" type="ORF">RPERSI_LOCUS28955</name>
</gene>
<reference evidence="1" key="1">
    <citation type="submission" date="2021-06" db="EMBL/GenBank/DDBJ databases">
        <authorList>
            <person name="Kallberg Y."/>
            <person name="Tangrot J."/>
            <person name="Rosling A."/>
        </authorList>
    </citation>
    <scope>NUCLEOTIDE SEQUENCE</scope>
    <source>
        <strain evidence="1">MA461A</strain>
    </source>
</reference>
<name>A0ACA9SAR4_9GLOM</name>
<dbReference type="EMBL" id="CAJVQC010107404">
    <property type="protein sequence ID" value="CAG8833784.1"/>
    <property type="molecule type" value="Genomic_DNA"/>
</dbReference>
<evidence type="ECO:0000313" key="2">
    <source>
        <dbReference type="Proteomes" id="UP000789920"/>
    </source>
</evidence>
<evidence type="ECO:0000313" key="1">
    <source>
        <dbReference type="EMBL" id="CAG8833784.1"/>
    </source>
</evidence>
<keyword evidence="2" id="KW-1185">Reference proteome</keyword>
<feature type="non-terminal residue" evidence="1">
    <location>
        <position position="1"/>
    </location>
</feature>
<comment type="caution">
    <text evidence="1">The sequence shown here is derived from an EMBL/GenBank/DDBJ whole genome shotgun (WGS) entry which is preliminary data.</text>
</comment>
<proteinExistence type="predicted"/>
<dbReference type="Proteomes" id="UP000789920">
    <property type="component" value="Unassembled WGS sequence"/>
</dbReference>
<organism evidence="1 2">
    <name type="scientific">Racocetra persica</name>
    <dbReference type="NCBI Taxonomy" id="160502"/>
    <lineage>
        <taxon>Eukaryota</taxon>
        <taxon>Fungi</taxon>
        <taxon>Fungi incertae sedis</taxon>
        <taxon>Mucoromycota</taxon>
        <taxon>Glomeromycotina</taxon>
        <taxon>Glomeromycetes</taxon>
        <taxon>Diversisporales</taxon>
        <taxon>Gigasporaceae</taxon>
        <taxon>Racocetra</taxon>
    </lineage>
</organism>
<accession>A0ACA9SAR4</accession>
<sequence>LNVNLYIHRNFQQEVGKLDKLVPKITKHAEDYLTKAEISLSRINGKDSVYEYLENCRAAIEELKNLGAEFESLENRYWDIYWKAFNKVYNDEVQMAPRMRGTTSAVELVQQVLQDGYKFSPSPMRGPWRPSEITPAEESFGNRKRDLLNDKIGGAIDLEKISMKEVMDNLVNNFSQSISIDDFKDQANNVLSTISTEFKNNIATDLNGSDISILDNFIKPKLGVTDDYGRSLTSTMVKDFLAARMTSTVMTGFGAVICSNNVAQECETYQCLCNTPIGENDKSCIIAGGFGPNNDGSYDGYRDSHLNLIK</sequence>